<protein>
    <submittedName>
        <fullName evidence="1">Uncharacterized protein</fullName>
    </submittedName>
</protein>
<evidence type="ECO:0000313" key="1">
    <source>
        <dbReference type="EMBL" id="SVE06344.1"/>
    </source>
</evidence>
<dbReference type="AlphaFoldDB" id="A0A383AFA9"/>
<gene>
    <name evidence="1" type="ORF">METZ01_LOCUS459198</name>
</gene>
<name>A0A383AFA9_9ZZZZ</name>
<dbReference type="EMBL" id="UINC01191614">
    <property type="protein sequence ID" value="SVE06344.1"/>
    <property type="molecule type" value="Genomic_DNA"/>
</dbReference>
<accession>A0A383AFA9</accession>
<reference evidence="1" key="1">
    <citation type="submission" date="2018-05" db="EMBL/GenBank/DDBJ databases">
        <authorList>
            <person name="Lanie J.A."/>
            <person name="Ng W.-L."/>
            <person name="Kazmierczak K.M."/>
            <person name="Andrzejewski T.M."/>
            <person name="Davidsen T.M."/>
            <person name="Wayne K.J."/>
            <person name="Tettelin H."/>
            <person name="Glass J.I."/>
            <person name="Rusch D."/>
            <person name="Podicherti R."/>
            <person name="Tsui H.-C.T."/>
            <person name="Winkler M.E."/>
        </authorList>
    </citation>
    <scope>NUCLEOTIDE SEQUENCE</scope>
</reference>
<sequence length="56" mass="6755">MEIPPNEYYLLSDFYKILRTRVYFITSTSNHLTENKKDDCIVFREHISLDGFAFDF</sequence>
<proteinExistence type="predicted"/>
<organism evidence="1">
    <name type="scientific">marine metagenome</name>
    <dbReference type="NCBI Taxonomy" id="408172"/>
    <lineage>
        <taxon>unclassified sequences</taxon>
        <taxon>metagenomes</taxon>
        <taxon>ecological metagenomes</taxon>
    </lineage>
</organism>
<feature type="non-terminal residue" evidence="1">
    <location>
        <position position="56"/>
    </location>
</feature>